<keyword evidence="1" id="KW-1133">Transmembrane helix</keyword>
<evidence type="ECO:0000313" key="5">
    <source>
        <dbReference type="Proteomes" id="UP000070475"/>
    </source>
</evidence>
<dbReference type="Proteomes" id="UP000070475">
    <property type="component" value="Unassembled WGS sequence"/>
</dbReference>
<evidence type="ECO:0000259" key="3">
    <source>
        <dbReference type="Pfam" id="PF18705"/>
    </source>
</evidence>
<evidence type="ECO:0000313" key="4">
    <source>
        <dbReference type="EMBL" id="KWX69494.1"/>
    </source>
</evidence>
<evidence type="ECO:0008006" key="6">
    <source>
        <dbReference type="Google" id="ProtNLM"/>
    </source>
</evidence>
<gene>
    <name evidence="4" type="ORF">AMQ84_31440</name>
</gene>
<accession>A0A132TDT5</accession>
<name>A0A132TDT5_9BACL</name>
<dbReference type="InterPro" id="IPR040680">
    <property type="entry name" value="DUF5643"/>
</dbReference>
<evidence type="ECO:0000256" key="1">
    <source>
        <dbReference type="SAM" id="Phobius"/>
    </source>
</evidence>
<evidence type="ECO:0000259" key="2">
    <source>
        <dbReference type="Pfam" id="PF13786"/>
    </source>
</evidence>
<dbReference type="RefSeq" id="WP_060863620.1">
    <property type="nucleotide sequence ID" value="NZ_LIRB01000149.1"/>
</dbReference>
<dbReference type="AlphaFoldDB" id="A0A132TDT5"/>
<proteinExistence type="predicted"/>
<dbReference type="PATRIC" id="fig|483937.3.peg.233"/>
<dbReference type="Pfam" id="PF18705">
    <property type="entry name" value="DUF5643"/>
    <property type="match status" value="1"/>
</dbReference>
<feature type="transmembrane region" description="Helical" evidence="1">
    <location>
        <begin position="57"/>
        <end position="75"/>
    </location>
</feature>
<keyword evidence="5" id="KW-1185">Reference proteome</keyword>
<keyword evidence="1" id="KW-0812">Transmembrane</keyword>
<sequence length="374" mass="41475">MKKHLEPQEDELKSVLNKIRERDPNRDFSDIIITKIKEQNIKPVTTIERRIKMKKSVIATTVAASLALVIASGFVSPTMAESLQQVPGVKSIFKLAGDLGLRVAVNENLVSLPNVSASNENLSLIVPEIIYDGTRVSLSLERNPKSELSISNNPLKKDIKNVSLLINGEDIQSFGPDNSNDIVVFQYAGVDNNSVILEFSDLRNQGGKILPNSFDLTLNVDLKGESKTLSIEVPVKKNDTGAFVTNINATKKSEDFTIKFQKIEITPVTTNLSTVLSLPEGKIYDPLKLNLAYDVVDSDGNSLKLLSSNEWHETNGNELTSDIRFQPFTTIPDKITIKPYIIEINKNGTFKQDTNGEVLKQYLPNLEVEVPIKK</sequence>
<dbReference type="Gene3D" id="2.60.40.1630">
    <property type="entry name" value="bacillus anthracis domain"/>
    <property type="match status" value="1"/>
</dbReference>
<organism evidence="4 5">
    <name type="scientific">Paenibacillus riograndensis</name>
    <dbReference type="NCBI Taxonomy" id="483937"/>
    <lineage>
        <taxon>Bacteria</taxon>
        <taxon>Bacillati</taxon>
        <taxon>Bacillota</taxon>
        <taxon>Bacilli</taxon>
        <taxon>Bacillales</taxon>
        <taxon>Paenibacillaceae</taxon>
        <taxon>Paenibacillus</taxon>
        <taxon>Paenibacillus sonchi group</taxon>
    </lineage>
</organism>
<dbReference type="Gene3D" id="2.60.40.1640">
    <property type="entry name" value="Conserved domain protein"/>
    <property type="match status" value="1"/>
</dbReference>
<reference evidence="4 5" key="1">
    <citation type="submission" date="2015-08" db="EMBL/GenBank/DDBJ databases">
        <title>Genomes of Paenibacillus riograndensis.</title>
        <authorList>
            <person name="Sant'Anna F.H."/>
            <person name="Souza R."/>
            <person name="Ambrosini A."/>
            <person name="Bach E."/>
            <person name="Fernandes G."/>
            <person name="Balsanelli E."/>
            <person name="Baura V.A."/>
            <person name="Pedrosa F.O."/>
            <person name="Souza E.M."/>
            <person name="Passaglia L."/>
        </authorList>
    </citation>
    <scope>NUCLEOTIDE SEQUENCE [LARGE SCALE GENOMIC DNA]</scope>
    <source>
        <strain evidence="4 5">CAS34</strain>
    </source>
</reference>
<dbReference type="InterPro" id="IPR025436">
    <property type="entry name" value="DUF4179"/>
</dbReference>
<feature type="domain" description="DUF4179" evidence="2">
    <location>
        <begin position="53"/>
        <end position="140"/>
    </location>
</feature>
<protein>
    <recommendedName>
        <fullName evidence="6">DUF4179 domain-containing protein</fullName>
    </recommendedName>
</protein>
<dbReference type="Pfam" id="PF13786">
    <property type="entry name" value="DUF4179"/>
    <property type="match status" value="1"/>
</dbReference>
<feature type="domain" description="DUF5643" evidence="3">
    <location>
        <begin position="245"/>
        <end position="354"/>
    </location>
</feature>
<comment type="caution">
    <text evidence="4">The sequence shown here is derived from an EMBL/GenBank/DDBJ whole genome shotgun (WGS) entry which is preliminary data.</text>
</comment>
<dbReference type="EMBL" id="LIRB01000149">
    <property type="protein sequence ID" value="KWX69494.1"/>
    <property type="molecule type" value="Genomic_DNA"/>
</dbReference>
<keyword evidence="1" id="KW-0472">Membrane</keyword>
<dbReference type="OrthoDB" id="2639741at2"/>